<organism evidence="1 2">
    <name type="scientific">Sphenostylis stenocarpa</name>
    <dbReference type="NCBI Taxonomy" id="92480"/>
    <lineage>
        <taxon>Eukaryota</taxon>
        <taxon>Viridiplantae</taxon>
        <taxon>Streptophyta</taxon>
        <taxon>Embryophyta</taxon>
        <taxon>Tracheophyta</taxon>
        <taxon>Spermatophyta</taxon>
        <taxon>Magnoliopsida</taxon>
        <taxon>eudicotyledons</taxon>
        <taxon>Gunneridae</taxon>
        <taxon>Pentapetalae</taxon>
        <taxon>rosids</taxon>
        <taxon>fabids</taxon>
        <taxon>Fabales</taxon>
        <taxon>Fabaceae</taxon>
        <taxon>Papilionoideae</taxon>
        <taxon>50 kb inversion clade</taxon>
        <taxon>NPAAA clade</taxon>
        <taxon>indigoferoid/millettioid clade</taxon>
        <taxon>Phaseoleae</taxon>
        <taxon>Sphenostylis</taxon>
    </lineage>
</organism>
<dbReference type="Gramene" id="rna-AYBTSS11_LOCUS14026">
    <property type="protein sequence ID" value="CAJ1950014.1"/>
    <property type="gene ID" value="gene-AYBTSS11_LOCUS14026"/>
</dbReference>
<sequence length="56" mass="6386">MAFSCPVTKYPTLHGFARPSMVWHSSKSSPSYINRVMCTCILIDSIKTWTQCDDDE</sequence>
<dbReference type="EMBL" id="OY731401">
    <property type="protein sequence ID" value="CAJ1950014.1"/>
    <property type="molecule type" value="Genomic_DNA"/>
</dbReference>
<reference evidence="1" key="1">
    <citation type="submission" date="2023-10" db="EMBL/GenBank/DDBJ databases">
        <authorList>
            <person name="Domelevo Entfellner J.-B."/>
        </authorList>
    </citation>
    <scope>NUCLEOTIDE SEQUENCE</scope>
</reference>
<keyword evidence="2" id="KW-1185">Reference proteome</keyword>
<accession>A0AA86VBN5</accession>
<dbReference type="AlphaFoldDB" id="A0AA86VBN5"/>
<evidence type="ECO:0000313" key="1">
    <source>
        <dbReference type="EMBL" id="CAJ1950014.1"/>
    </source>
</evidence>
<dbReference type="Proteomes" id="UP001189624">
    <property type="component" value="Chromosome 4"/>
</dbReference>
<gene>
    <name evidence="1" type="ORF">AYBTSS11_LOCUS14026</name>
</gene>
<evidence type="ECO:0000313" key="2">
    <source>
        <dbReference type="Proteomes" id="UP001189624"/>
    </source>
</evidence>
<name>A0AA86VBN5_9FABA</name>
<protein>
    <submittedName>
        <fullName evidence="1">Uncharacterized protein</fullName>
    </submittedName>
</protein>
<proteinExistence type="predicted"/>